<protein>
    <submittedName>
        <fullName evidence="2">2-dehydropantoate 2-reductase</fullName>
    </submittedName>
</protein>
<dbReference type="AlphaFoldDB" id="A0A1H3SKV2"/>
<dbReference type="SUPFAM" id="SSF51735">
    <property type="entry name" value="NAD(P)-binding Rossmann-fold domains"/>
    <property type="match status" value="1"/>
</dbReference>
<dbReference type="Proteomes" id="UP000198935">
    <property type="component" value="Unassembled WGS sequence"/>
</dbReference>
<dbReference type="Pfam" id="PF02558">
    <property type="entry name" value="ApbA"/>
    <property type="match status" value="1"/>
</dbReference>
<evidence type="ECO:0000313" key="3">
    <source>
        <dbReference type="Proteomes" id="UP000198935"/>
    </source>
</evidence>
<accession>A0A1H3SKV2</accession>
<dbReference type="Gene3D" id="3.40.50.720">
    <property type="entry name" value="NAD(P)-binding Rossmann-like Domain"/>
    <property type="match status" value="1"/>
</dbReference>
<proteinExistence type="predicted"/>
<dbReference type="OrthoDB" id="9793586at2"/>
<reference evidence="3" key="1">
    <citation type="submission" date="2016-10" db="EMBL/GenBank/DDBJ databases">
        <authorList>
            <person name="Varghese N."/>
            <person name="Submissions S."/>
        </authorList>
    </citation>
    <scope>NUCLEOTIDE SEQUENCE [LARGE SCALE GENOMIC DNA]</scope>
    <source>
        <strain evidence="3">SP</strain>
    </source>
</reference>
<feature type="domain" description="Ketopantoate reductase N-terminal" evidence="1">
    <location>
        <begin position="3"/>
        <end position="154"/>
    </location>
</feature>
<organism evidence="2 3">
    <name type="scientific">Evansella caseinilytica</name>
    <dbReference type="NCBI Taxonomy" id="1503961"/>
    <lineage>
        <taxon>Bacteria</taxon>
        <taxon>Bacillati</taxon>
        <taxon>Bacillota</taxon>
        <taxon>Bacilli</taxon>
        <taxon>Bacillales</taxon>
        <taxon>Bacillaceae</taxon>
        <taxon>Evansella</taxon>
    </lineage>
</organism>
<evidence type="ECO:0000313" key="2">
    <source>
        <dbReference type="EMBL" id="SDZ38308.1"/>
    </source>
</evidence>
<sequence>MNILVFGAGVLGSYLAHVLVRGGNDVTVLAREKRAQQLEKDGVVIRHYFQRKTTVDKVNVINTLQPDNHYDLIFVVMKYHDLPAVLPILAENQSRHIVLVGNNADAHEMQRFLEENSRVKKNVVFGFQLSGGRREESGQIICVRGRGRMVLGSLYGEIPFKQLLESAFTHVKYTLTYQQDMDAWLKSHIVPIAALNATSYLYDGDLKKAAKDKQLLKQAVSVMDEGFQILEKLGYTITPANQVNMIRSHRYGVYVALKILHQLPFMKLSVDESFSEMAALLDSFDKLKQQANMPTPNWDNFKKQTISKFNLSHR</sequence>
<keyword evidence="3" id="KW-1185">Reference proteome</keyword>
<dbReference type="InterPro" id="IPR013332">
    <property type="entry name" value="KPR_N"/>
</dbReference>
<dbReference type="InterPro" id="IPR036291">
    <property type="entry name" value="NAD(P)-bd_dom_sf"/>
</dbReference>
<dbReference type="EMBL" id="FNPI01000011">
    <property type="protein sequence ID" value="SDZ38308.1"/>
    <property type="molecule type" value="Genomic_DNA"/>
</dbReference>
<dbReference type="STRING" id="1503961.SAMN05421736_11175"/>
<gene>
    <name evidence="2" type="ORF">SAMN05421736_11175</name>
</gene>
<name>A0A1H3SKV2_9BACI</name>
<evidence type="ECO:0000259" key="1">
    <source>
        <dbReference type="Pfam" id="PF02558"/>
    </source>
</evidence>